<keyword evidence="2" id="KW-1185">Reference proteome</keyword>
<evidence type="ECO:0000313" key="1">
    <source>
        <dbReference type="EMBL" id="TWT99467.1"/>
    </source>
</evidence>
<accession>A0A5C6AJ17</accession>
<dbReference type="Proteomes" id="UP000317421">
    <property type="component" value="Unassembled WGS sequence"/>
</dbReference>
<evidence type="ECO:0008006" key="3">
    <source>
        <dbReference type="Google" id="ProtNLM"/>
    </source>
</evidence>
<gene>
    <name evidence="1" type="ORF">Pla108_04060</name>
</gene>
<name>A0A5C6AJ17_9BACT</name>
<reference evidence="1 2" key="1">
    <citation type="submission" date="2019-02" db="EMBL/GenBank/DDBJ databases">
        <title>Deep-cultivation of Planctomycetes and their phenomic and genomic characterization uncovers novel biology.</title>
        <authorList>
            <person name="Wiegand S."/>
            <person name="Jogler M."/>
            <person name="Boedeker C."/>
            <person name="Pinto D."/>
            <person name="Vollmers J."/>
            <person name="Rivas-Marin E."/>
            <person name="Kohn T."/>
            <person name="Peeters S.H."/>
            <person name="Heuer A."/>
            <person name="Rast P."/>
            <person name="Oberbeckmann S."/>
            <person name="Bunk B."/>
            <person name="Jeske O."/>
            <person name="Meyerdierks A."/>
            <person name="Storesund J.E."/>
            <person name="Kallscheuer N."/>
            <person name="Luecker S."/>
            <person name="Lage O.M."/>
            <person name="Pohl T."/>
            <person name="Merkel B.J."/>
            <person name="Hornburger P."/>
            <person name="Mueller R.-W."/>
            <person name="Bruemmer F."/>
            <person name="Labrenz M."/>
            <person name="Spormann A.M."/>
            <person name="Op Den Camp H."/>
            <person name="Overmann J."/>
            <person name="Amann R."/>
            <person name="Jetten M.S.M."/>
            <person name="Mascher T."/>
            <person name="Medema M.H."/>
            <person name="Devos D.P."/>
            <person name="Kaster A.-K."/>
            <person name="Ovreas L."/>
            <person name="Rohde M."/>
            <person name="Galperin M.Y."/>
            <person name="Jogler C."/>
        </authorList>
    </citation>
    <scope>NUCLEOTIDE SEQUENCE [LARGE SCALE GENOMIC DNA]</scope>
    <source>
        <strain evidence="1 2">Pla108</strain>
    </source>
</reference>
<evidence type="ECO:0000313" key="2">
    <source>
        <dbReference type="Proteomes" id="UP000317421"/>
    </source>
</evidence>
<dbReference type="OrthoDB" id="291697at2"/>
<dbReference type="EMBL" id="SJPR01000001">
    <property type="protein sequence ID" value="TWT99467.1"/>
    <property type="molecule type" value="Genomic_DNA"/>
</dbReference>
<comment type="caution">
    <text evidence="1">The sequence shown here is derived from an EMBL/GenBank/DDBJ whole genome shotgun (WGS) entry which is preliminary data.</text>
</comment>
<organism evidence="1 2">
    <name type="scientific">Botrimarina colliarenosi</name>
    <dbReference type="NCBI Taxonomy" id="2528001"/>
    <lineage>
        <taxon>Bacteria</taxon>
        <taxon>Pseudomonadati</taxon>
        <taxon>Planctomycetota</taxon>
        <taxon>Planctomycetia</taxon>
        <taxon>Pirellulales</taxon>
        <taxon>Lacipirellulaceae</taxon>
        <taxon>Botrimarina</taxon>
    </lineage>
</organism>
<dbReference type="AlphaFoldDB" id="A0A5C6AJ17"/>
<dbReference type="RefSeq" id="WP_146442239.1">
    <property type="nucleotide sequence ID" value="NZ_SJPR01000001.1"/>
</dbReference>
<sequence>MAQKPSWSVSSHRPWRNLAGKLGFVIVAGCVAAAGCGDGRPKRVPVAGVVLIDGKPLPSGEIMFVPKGTRPSSSEIDSEGRFNLRCFDGADGAVLGTHRIQVFSCDRTATRATWHAPKSYTDFRTSGLTHELSGPDNNVVINLTWGGKSPKSESKN</sequence>
<protein>
    <recommendedName>
        <fullName evidence="3">Carboxypeptidase regulatory-like domain-containing protein</fullName>
    </recommendedName>
</protein>
<proteinExistence type="predicted"/>